<organism evidence="4 5">
    <name type="scientific">Coleofasciculus chthonoplastes PCC 7420</name>
    <dbReference type="NCBI Taxonomy" id="118168"/>
    <lineage>
        <taxon>Bacteria</taxon>
        <taxon>Bacillati</taxon>
        <taxon>Cyanobacteriota</taxon>
        <taxon>Cyanophyceae</taxon>
        <taxon>Coleofasciculales</taxon>
        <taxon>Coleofasciculaceae</taxon>
        <taxon>Coleofasciculus</taxon>
    </lineage>
</organism>
<dbReference type="InterPro" id="IPR050697">
    <property type="entry name" value="Adenylyl/Guanylyl_Cyclase_3/4"/>
</dbReference>
<accession>B4VZA8</accession>
<evidence type="ECO:0000313" key="4">
    <source>
        <dbReference type="EMBL" id="EDX72701.1"/>
    </source>
</evidence>
<dbReference type="RefSeq" id="WP_006104155.1">
    <property type="nucleotide sequence ID" value="NZ_DS989862.1"/>
</dbReference>
<sequence length="759" mass="84874">MYKSCKRWLWQWRGVWIVTPTITGLIVLLRWTGMLQTWEWTAYDQYMRWRPSESLDQRIGIVGIDEADVKKIGQLSRSILPDQIYAQAIAKLKTHNPKAIGLDVYRDLPVQPGHQELVKVFETTPNLVGIEKVVGDKRQDAVAAPPALKAKGQVGANDVIFDADTKVRRALLQVEDANGDVIPSFGFYLALLYLDAQGISPKPIPGEPNTWRLGKSTFSRFQKNDGGYVRTDAGGYQILLNYRGSKKHFETISLNDLLEDRIPPDWGRDRIILIGFVGESFQDWIFTPYSSSWFALPERMSGVELHANITSQILSAALEGRPLIQTWSQRQESLWILFWSTIGAIVTWQGRYQGKKRRVSVQRFLGLILAGGVLLGSTYGAFLIGWWIPVVPPLLALSGSVVAITSYLAHQGGKIRETFGRYLTNEVVANVLENPEGAKLGGERRTITILTSDLRGFTALTERLMPEEVVNILNFYFATMTDVITQYQGTIDEFLGDGILVLFGAPTLRDDDAQRAIACAVAMQLAMTSVNERMKHLGLPPLTMGIGINTGDVVVGNIGSSKRTKYGVVGSQVNLAYRIESYTTDSQIFISQSTLNAAGSWVRIDSKIRVQPKGLPEPIPIYEVGGIGKPYYLFLAKPDEQFLPLVDSIPLHYTFLEGKHVSDIFFRGTLVKLSAKGGEIKSEQFIKPLTNIKINLLMGDKLISASEDIYAKVLDKLSDDHSFYIHFTFLPPPVETMLSNRYKLLRQRQGESQEQAIKP</sequence>
<dbReference type="HOGENOM" id="CLU_000445_85_1_3"/>
<feature type="domain" description="Guanylate cyclase" evidence="3">
    <location>
        <begin position="448"/>
        <end position="580"/>
    </location>
</feature>
<keyword evidence="2" id="KW-1133">Transmembrane helix</keyword>
<name>B4VZA8_9CYAN</name>
<dbReference type="InterPro" id="IPR001054">
    <property type="entry name" value="A/G_cyclase"/>
</dbReference>
<dbReference type="GO" id="GO:0035556">
    <property type="term" value="P:intracellular signal transduction"/>
    <property type="evidence" value="ECO:0007669"/>
    <property type="project" value="InterPro"/>
</dbReference>
<reference evidence="4 5" key="1">
    <citation type="submission" date="2008-07" db="EMBL/GenBank/DDBJ databases">
        <authorList>
            <person name="Tandeau de Marsac N."/>
            <person name="Ferriera S."/>
            <person name="Johnson J."/>
            <person name="Kravitz S."/>
            <person name="Beeson K."/>
            <person name="Sutton G."/>
            <person name="Rogers Y.-H."/>
            <person name="Friedman R."/>
            <person name="Frazier M."/>
            <person name="Venter J.C."/>
        </authorList>
    </citation>
    <scope>NUCLEOTIDE SEQUENCE [LARGE SCALE GENOMIC DNA]</scope>
    <source>
        <strain evidence="4 5">PCC 7420</strain>
    </source>
</reference>
<dbReference type="PANTHER" id="PTHR43081">
    <property type="entry name" value="ADENYLATE CYCLASE, TERMINAL-DIFFERENTIATION SPECIFIC-RELATED"/>
    <property type="match status" value="1"/>
</dbReference>
<dbReference type="GO" id="GO:0004016">
    <property type="term" value="F:adenylate cyclase activity"/>
    <property type="evidence" value="ECO:0007669"/>
    <property type="project" value="UniProtKB-ARBA"/>
</dbReference>
<dbReference type="Proteomes" id="UP000003835">
    <property type="component" value="Unassembled WGS sequence"/>
</dbReference>
<evidence type="ECO:0000256" key="1">
    <source>
        <dbReference type="ARBA" id="ARBA00005381"/>
    </source>
</evidence>
<comment type="similarity">
    <text evidence="1">Belongs to the adenylyl cyclase class-3 family.</text>
</comment>
<proteinExistence type="inferred from homology"/>
<evidence type="ECO:0000256" key="2">
    <source>
        <dbReference type="SAM" id="Phobius"/>
    </source>
</evidence>
<dbReference type="AlphaFoldDB" id="B4VZA8"/>
<feature type="transmembrane region" description="Helical" evidence="2">
    <location>
        <begin position="12"/>
        <end position="31"/>
    </location>
</feature>
<feature type="transmembrane region" description="Helical" evidence="2">
    <location>
        <begin position="334"/>
        <end position="352"/>
    </location>
</feature>
<protein>
    <recommendedName>
        <fullName evidence="3">Guanylate cyclase domain-containing protein</fullName>
    </recommendedName>
</protein>
<dbReference type="PROSITE" id="PS50125">
    <property type="entry name" value="GUANYLATE_CYCLASE_2"/>
    <property type="match status" value="1"/>
</dbReference>
<gene>
    <name evidence="4" type="ORF">MC7420_4974</name>
</gene>
<feature type="transmembrane region" description="Helical" evidence="2">
    <location>
        <begin position="364"/>
        <end position="388"/>
    </location>
</feature>
<keyword evidence="2" id="KW-0812">Transmembrane</keyword>
<dbReference type="Pfam" id="PF00211">
    <property type="entry name" value="Guanylate_cyc"/>
    <property type="match status" value="1"/>
</dbReference>
<dbReference type="SMART" id="SM01080">
    <property type="entry name" value="CHASE2"/>
    <property type="match status" value="1"/>
</dbReference>
<dbReference type="InterPro" id="IPR007890">
    <property type="entry name" value="CHASE2"/>
</dbReference>
<dbReference type="eggNOG" id="COG2114">
    <property type="taxonomic scope" value="Bacteria"/>
</dbReference>
<evidence type="ECO:0000259" key="3">
    <source>
        <dbReference type="PROSITE" id="PS50125"/>
    </source>
</evidence>
<dbReference type="SUPFAM" id="SSF55073">
    <property type="entry name" value="Nucleotide cyclase"/>
    <property type="match status" value="1"/>
</dbReference>
<keyword evidence="2" id="KW-0472">Membrane</keyword>
<dbReference type="EMBL" id="DS989862">
    <property type="protein sequence ID" value="EDX72701.1"/>
    <property type="molecule type" value="Genomic_DNA"/>
</dbReference>
<dbReference type="Gene3D" id="3.30.70.1230">
    <property type="entry name" value="Nucleotide cyclase"/>
    <property type="match status" value="1"/>
</dbReference>
<dbReference type="OrthoDB" id="337251at2"/>
<dbReference type="STRING" id="118168.MC7420_4974"/>
<dbReference type="eggNOG" id="COG4252">
    <property type="taxonomic scope" value="Bacteria"/>
</dbReference>
<evidence type="ECO:0000313" key="5">
    <source>
        <dbReference type="Proteomes" id="UP000003835"/>
    </source>
</evidence>
<dbReference type="PANTHER" id="PTHR43081:SF1">
    <property type="entry name" value="ADENYLATE CYCLASE, TERMINAL-DIFFERENTIATION SPECIFIC"/>
    <property type="match status" value="1"/>
</dbReference>
<dbReference type="SMART" id="SM00044">
    <property type="entry name" value="CYCc"/>
    <property type="match status" value="1"/>
</dbReference>
<dbReference type="Pfam" id="PF05226">
    <property type="entry name" value="CHASE2"/>
    <property type="match status" value="1"/>
</dbReference>
<dbReference type="GO" id="GO:0006171">
    <property type="term" value="P:cAMP biosynthetic process"/>
    <property type="evidence" value="ECO:0007669"/>
    <property type="project" value="TreeGrafter"/>
</dbReference>
<dbReference type="InterPro" id="IPR029787">
    <property type="entry name" value="Nucleotide_cyclase"/>
</dbReference>
<keyword evidence="5" id="KW-1185">Reference proteome</keyword>
<dbReference type="CDD" id="cd07302">
    <property type="entry name" value="CHD"/>
    <property type="match status" value="1"/>
</dbReference>